<evidence type="ECO:0000313" key="1">
    <source>
        <dbReference type="EMBL" id="EKB72262.1"/>
    </source>
</evidence>
<reference evidence="1 2" key="1">
    <citation type="submission" date="2012-07" db="EMBL/GenBank/DDBJ databases">
        <title>The Genome Sequence of Lactobacillus crispatus FB077-07.</title>
        <authorList>
            <consortium name="The Broad Institute Genome Sequencing Platform"/>
            <person name="Earl A."/>
            <person name="Ward D."/>
            <person name="Feldgarden M."/>
            <person name="Gevers D."/>
            <person name="Saerens B."/>
            <person name="Vaneechoutte M."/>
            <person name="Walker B."/>
            <person name="Young S.K."/>
            <person name="Zeng Q."/>
            <person name="Gargeya S."/>
            <person name="Fitzgerald M."/>
            <person name="Haas B."/>
            <person name="Abouelleil A."/>
            <person name="Alvarado L."/>
            <person name="Arachchi H.M."/>
            <person name="Berlin A.M."/>
            <person name="Chapman S.B."/>
            <person name="Goldberg J."/>
            <person name="Griggs A."/>
            <person name="Gujja S."/>
            <person name="Hansen M."/>
            <person name="Howarth C."/>
            <person name="Imamovic A."/>
            <person name="Larimer J."/>
            <person name="McCowen C."/>
            <person name="Montmayeur A."/>
            <person name="Murphy C."/>
            <person name="Neiman D."/>
            <person name="Pearson M."/>
            <person name="Priest M."/>
            <person name="Roberts A."/>
            <person name="Saif S."/>
            <person name="Shea T."/>
            <person name="Sisk P."/>
            <person name="Sykes S."/>
            <person name="Wortman J."/>
            <person name="Nusbaum C."/>
            <person name="Birren B."/>
        </authorList>
    </citation>
    <scope>NUCLEOTIDE SEQUENCE [LARGE SCALE GENOMIC DNA]</scope>
    <source>
        <strain evidence="1 2">FB077-07</strain>
    </source>
</reference>
<dbReference type="Proteomes" id="UP000004722">
    <property type="component" value="Unassembled WGS sequence"/>
</dbReference>
<dbReference type="EMBL" id="AGZG01000030">
    <property type="protein sequence ID" value="EKB72262.1"/>
    <property type="molecule type" value="Genomic_DNA"/>
</dbReference>
<dbReference type="AlphaFoldDB" id="K1N7I1"/>
<dbReference type="PATRIC" id="fig|883092.3.peg.700"/>
<dbReference type="HOGENOM" id="CLU_2228822_0_0_9"/>
<organism evidence="1 2">
    <name type="scientific">Lactobacillus crispatus FB077-07</name>
    <dbReference type="NCBI Taxonomy" id="883092"/>
    <lineage>
        <taxon>Bacteria</taxon>
        <taxon>Bacillati</taxon>
        <taxon>Bacillota</taxon>
        <taxon>Bacilli</taxon>
        <taxon>Lactobacillales</taxon>
        <taxon>Lactobacillaceae</taxon>
        <taxon>Lactobacillus</taxon>
    </lineage>
</organism>
<proteinExistence type="predicted"/>
<accession>K1N7I1</accession>
<name>K1N7I1_9LACO</name>
<feature type="non-terminal residue" evidence="1">
    <location>
        <position position="1"/>
    </location>
</feature>
<evidence type="ECO:0000313" key="2">
    <source>
        <dbReference type="Proteomes" id="UP000004722"/>
    </source>
</evidence>
<gene>
    <name evidence="1" type="ORF">HMPREF9249_00700</name>
</gene>
<sequence>KQYLALDKSQVQSYDGQCGYIAVTAITYDLLTWQERQNTDDKTIGDLFYLMNESLPDIRFVDALVYLISELKELKQNSFEKIDEVINDFINQLPRFIQIALKQII</sequence>
<protein>
    <submittedName>
        <fullName evidence="1">Uncharacterized protein</fullName>
    </submittedName>
</protein>
<comment type="caution">
    <text evidence="1">The sequence shown here is derived from an EMBL/GenBank/DDBJ whole genome shotgun (WGS) entry which is preliminary data.</text>
</comment>